<dbReference type="Proteomes" id="UP000287177">
    <property type="component" value="Unassembled WGS sequence"/>
</dbReference>
<dbReference type="EMBL" id="ATDN01000019">
    <property type="protein sequence ID" value="RWA19400.1"/>
    <property type="molecule type" value="Genomic_DNA"/>
</dbReference>
<name>A0A439DSU2_9MYCO</name>
<sequence length="296" mass="31680">MGGLAQPAGIHRAVEVLDGGDFELDGARQDEQTSRYTRELPEHWCFDGRAFGGYTSALALAGVFAHSGRPAAASLSVTFVEAGTPGPLELCARTIRGGKAAQAVEVTISQAGRTILIASSWLADGWLGPPSVDAPVPFERYGTATTPLPHPADGTPLEWLRDAWAPLRFARRRGVDYPDSLSRFHRGRPEVALWVKVDDGDAGRDPLRHPQIGDVLHADAHLFDSPGQVTGFVEAWLLSLDLSIIWQPGAHLLPSTTWRLFEGRGSVATSGVSAYGSLRADDGSLLAVMTSQGLVR</sequence>
<evidence type="ECO:0000259" key="1">
    <source>
        <dbReference type="Pfam" id="PF13622"/>
    </source>
</evidence>
<reference evidence="2 3" key="1">
    <citation type="submission" date="2013-06" db="EMBL/GenBank/DDBJ databases">
        <title>The draft sequence of the Mycobacterium elephantis genome.</title>
        <authorList>
            <person name="Pettersson F.B."/>
            <person name="Das S."/>
            <person name="Dasgupta S."/>
            <person name="Bhattacharya A."/>
            <person name="Kirsebom L.A."/>
        </authorList>
    </citation>
    <scope>NUCLEOTIDE SEQUENCE [LARGE SCALE GENOMIC DNA]</scope>
    <source>
        <strain evidence="2 3">DSM 44368</strain>
    </source>
</reference>
<accession>A0A439DSU2</accession>
<protein>
    <recommendedName>
        <fullName evidence="1">Acyl-CoA thioesterase-like N-terminal HotDog domain-containing protein</fullName>
    </recommendedName>
</protein>
<feature type="domain" description="Acyl-CoA thioesterase-like N-terminal HotDog" evidence="1">
    <location>
        <begin position="40"/>
        <end position="122"/>
    </location>
</feature>
<dbReference type="InterPro" id="IPR029069">
    <property type="entry name" value="HotDog_dom_sf"/>
</dbReference>
<gene>
    <name evidence="2" type="ORF">MELE44368_21625</name>
</gene>
<dbReference type="Gene3D" id="2.40.160.210">
    <property type="entry name" value="Acyl-CoA thioesterase, double hotdog domain"/>
    <property type="match status" value="1"/>
</dbReference>
<comment type="caution">
    <text evidence="2">The sequence shown here is derived from an EMBL/GenBank/DDBJ whole genome shotgun (WGS) entry which is preliminary data.</text>
</comment>
<keyword evidence="3" id="KW-1185">Reference proteome</keyword>
<dbReference type="InterPro" id="IPR042171">
    <property type="entry name" value="Acyl-CoA_hotdog"/>
</dbReference>
<dbReference type="InterPro" id="IPR049449">
    <property type="entry name" value="TesB_ACOT8-like_N"/>
</dbReference>
<evidence type="ECO:0000313" key="2">
    <source>
        <dbReference type="EMBL" id="RWA19400.1"/>
    </source>
</evidence>
<organism evidence="2 3">
    <name type="scientific">Mycolicibacterium elephantis DSM 44368</name>
    <dbReference type="NCBI Taxonomy" id="1335622"/>
    <lineage>
        <taxon>Bacteria</taxon>
        <taxon>Bacillati</taxon>
        <taxon>Actinomycetota</taxon>
        <taxon>Actinomycetes</taxon>
        <taxon>Mycobacteriales</taxon>
        <taxon>Mycobacteriaceae</taxon>
        <taxon>Mycolicibacterium</taxon>
    </lineage>
</organism>
<dbReference type="SUPFAM" id="SSF54637">
    <property type="entry name" value="Thioesterase/thiol ester dehydrase-isomerase"/>
    <property type="match status" value="1"/>
</dbReference>
<proteinExistence type="predicted"/>
<evidence type="ECO:0000313" key="3">
    <source>
        <dbReference type="Proteomes" id="UP000287177"/>
    </source>
</evidence>
<dbReference type="AlphaFoldDB" id="A0A439DSU2"/>
<dbReference type="Pfam" id="PF13622">
    <property type="entry name" value="4HBT_3"/>
    <property type="match status" value="1"/>
</dbReference>